<evidence type="ECO:0000259" key="4">
    <source>
        <dbReference type="PROSITE" id="PS01124"/>
    </source>
</evidence>
<dbReference type="InterPro" id="IPR009057">
    <property type="entry name" value="Homeodomain-like_sf"/>
</dbReference>
<dbReference type="SUPFAM" id="SSF46689">
    <property type="entry name" value="Homeodomain-like"/>
    <property type="match status" value="2"/>
</dbReference>
<dbReference type="InterPro" id="IPR018060">
    <property type="entry name" value="HTH_AraC"/>
</dbReference>
<dbReference type="EMBL" id="MLCO01000530">
    <property type="protein sequence ID" value="ONG42410.1"/>
    <property type="molecule type" value="Genomic_DNA"/>
</dbReference>
<keyword evidence="2" id="KW-0238">DNA-binding</keyword>
<keyword evidence="1" id="KW-0805">Transcription regulation</keyword>
<sequence length="299" mass="31871">MACPPQAERPGRRTACGLFRSQAASPPPINGTMVFALDQAEWAAGAAAGPDYATDWHIHDCAMLLLPRRGALLVELEGQRAASPLRPGEALLVSPGHGHRTRAGDAAHRHIVLYAPADRLGRWLQGRPWRRGLLPAAMAPLLAYRDALADDAGRARLADRLLLEEAAATGPDPAPAEHGADLAQAIARHLSSHLQAPQPLDALAARFGLSRRQMTRLFQRHHGRSIADHLGALRVQEAARRIAAGQAVLAAAHAVGLASPSHLARLFRRHAGHAPSQARSLARSHARSLARSLARSGAD</sequence>
<dbReference type="SMART" id="SM00342">
    <property type="entry name" value="HTH_ARAC"/>
    <property type="match status" value="1"/>
</dbReference>
<dbReference type="Pfam" id="PF02311">
    <property type="entry name" value="AraC_binding"/>
    <property type="match status" value="1"/>
</dbReference>
<dbReference type="Proteomes" id="UP000188879">
    <property type="component" value="Unassembled WGS sequence"/>
</dbReference>
<dbReference type="GO" id="GO:0043565">
    <property type="term" value="F:sequence-specific DNA binding"/>
    <property type="evidence" value="ECO:0007669"/>
    <property type="project" value="InterPro"/>
</dbReference>
<dbReference type="Gene3D" id="1.10.10.60">
    <property type="entry name" value="Homeodomain-like"/>
    <property type="match status" value="1"/>
</dbReference>
<gene>
    <name evidence="5" type="ORF">BKE38_29420</name>
</gene>
<dbReference type="GO" id="GO:0003700">
    <property type="term" value="F:DNA-binding transcription factor activity"/>
    <property type="evidence" value="ECO:0007669"/>
    <property type="project" value="InterPro"/>
</dbReference>
<feature type="domain" description="HTH araC/xylS-type" evidence="4">
    <location>
        <begin position="184"/>
        <end position="281"/>
    </location>
</feature>
<dbReference type="PROSITE" id="PS00041">
    <property type="entry name" value="HTH_ARAC_FAMILY_1"/>
    <property type="match status" value="1"/>
</dbReference>
<keyword evidence="3" id="KW-0804">Transcription</keyword>
<dbReference type="InterPro" id="IPR018062">
    <property type="entry name" value="HTH_AraC-typ_CS"/>
</dbReference>
<comment type="caution">
    <text evidence="5">The sequence shown here is derived from an EMBL/GenBank/DDBJ whole genome shotgun (WGS) entry which is preliminary data.</text>
</comment>
<dbReference type="InterPro" id="IPR003313">
    <property type="entry name" value="AraC-bd"/>
</dbReference>
<evidence type="ECO:0000256" key="2">
    <source>
        <dbReference type="ARBA" id="ARBA00023125"/>
    </source>
</evidence>
<accession>A0A1V2GTC5</accession>
<name>A0A1V2GTC5_9PROT</name>
<dbReference type="Gene3D" id="2.60.120.10">
    <property type="entry name" value="Jelly Rolls"/>
    <property type="match status" value="1"/>
</dbReference>
<dbReference type="PROSITE" id="PS01124">
    <property type="entry name" value="HTH_ARAC_FAMILY_2"/>
    <property type="match status" value="1"/>
</dbReference>
<dbReference type="SUPFAM" id="SSF51215">
    <property type="entry name" value="Regulatory protein AraC"/>
    <property type="match status" value="1"/>
</dbReference>
<dbReference type="InterPro" id="IPR014710">
    <property type="entry name" value="RmlC-like_jellyroll"/>
</dbReference>
<evidence type="ECO:0000256" key="1">
    <source>
        <dbReference type="ARBA" id="ARBA00023015"/>
    </source>
</evidence>
<organism evidence="5 6">
    <name type="scientific">Teichococcus deserti</name>
    <dbReference type="NCBI Taxonomy" id="1817963"/>
    <lineage>
        <taxon>Bacteria</taxon>
        <taxon>Pseudomonadati</taxon>
        <taxon>Pseudomonadota</taxon>
        <taxon>Alphaproteobacteria</taxon>
        <taxon>Acetobacterales</taxon>
        <taxon>Roseomonadaceae</taxon>
        <taxon>Roseomonas</taxon>
    </lineage>
</organism>
<protein>
    <recommendedName>
        <fullName evidence="4">HTH araC/xylS-type domain-containing protein</fullName>
    </recommendedName>
</protein>
<evidence type="ECO:0000313" key="6">
    <source>
        <dbReference type="Proteomes" id="UP000188879"/>
    </source>
</evidence>
<dbReference type="PANTHER" id="PTHR11019:SF159">
    <property type="entry name" value="TRANSCRIPTIONAL REGULATOR-RELATED"/>
    <property type="match status" value="1"/>
</dbReference>
<dbReference type="Pfam" id="PF12833">
    <property type="entry name" value="HTH_18"/>
    <property type="match status" value="1"/>
</dbReference>
<reference evidence="5 6" key="1">
    <citation type="submission" date="2016-10" db="EMBL/GenBank/DDBJ databases">
        <title>Draft Genome sequence of Roseomonas sp. strain M3.</title>
        <authorList>
            <person name="Subhash Y."/>
            <person name="Lee S."/>
        </authorList>
    </citation>
    <scope>NUCLEOTIDE SEQUENCE [LARGE SCALE GENOMIC DNA]</scope>
    <source>
        <strain evidence="5 6">M3</strain>
    </source>
</reference>
<keyword evidence="6" id="KW-1185">Reference proteome</keyword>
<evidence type="ECO:0000256" key="3">
    <source>
        <dbReference type="ARBA" id="ARBA00023163"/>
    </source>
</evidence>
<dbReference type="AlphaFoldDB" id="A0A1V2GTC5"/>
<evidence type="ECO:0000313" key="5">
    <source>
        <dbReference type="EMBL" id="ONG42410.1"/>
    </source>
</evidence>
<dbReference type="PANTHER" id="PTHR11019">
    <property type="entry name" value="HTH-TYPE TRANSCRIPTIONAL REGULATOR NIMR"/>
    <property type="match status" value="1"/>
</dbReference>
<dbReference type="InterPro" id="IPR037923">
    <property type="entry name" value="HTH-like"/>
</dbReference>
<proteinExistence type="predicted"/>